<proteinExistence type="predicted"/>
<dbReference type="AlphaFoldDB" id="A0ABD0RT87"/>
<keyword evidence="3" id="KW-1185">Reference proteome</keyword>
<comment type="caution">
    <text evidence="2">The sequence shown here is derived from an EMBL/GenBank/DDBJ whole genome shotgun (WGS) entry which is preliminary data.</text>
</comment>
<dbReference type="Proteomes" id="UP001529510">
    <property type="component" value="Unassembled WGS sequence"/>
</dbReference>
<name>A0ABD0RT87_CIRMR</name>
<accession>A0ABD0RT87</accession>
<evidence type="ECO:0000313" key="3">
    <source>
        <dbReference type="Proteomes" id="UP001529510"/>
    </source>
</evidence>
<protein>
    <submittedName>
        <fullName evidence="2">Uncharacterized protein</fullName>
    </submittedName>
</protein>
<feature type="non-terminal residue" evidence="2">
    <location>
        <position position="1"/>
    </location>
</feature>
<evidence type="ECO:0000256" key="1">
    <source>
        <dbReference type="SAM" id="MobiDB-lite"/>
    </source>
</evidence>
<feature type="non-terminal residue" evidence="2">
    <location>
        <position position="50"/>
    </location>
</feature>
<dbReference type="EMBL" id="JAMKFB020000002">
    <property type="protein sequence ID" value="KAL0201628.1"/>
    <property type="molecule type" value="Genomic_DNA"/>
</dbReference>
<evidence type="ECO:0000313" key="2">
    <source>
        <dbReference type="EMBL" id="KAL0201628.1"/>
    </source>
</evidence>
<gene>
    <name evidence="2" type="ORF">M9458_004815</name>
</gene>
<feature type="region of interest" description="Disordered" evidence="1">
    <location>
        <begin position="1"/>
        <end position="50"/>
    </location>
</feature>
<reference evidence="2 3" key="1">
    <citation type="submission" date="2024-05" db="EMBL/GenBank/DDBJ databases">
        <title>Genome sequencing and assembly of Indian major carp, Cirrhinus mrigala (Hamilton, 1822).</title>
        <authorList>
            <person name="Mohindra V."/>
            <person name="Chowdhury L.M."/>
            <person name="Lal K."/>
            <person name="Jena J.K."/>
        </authorList>
    </citation>
    <scope>NUCLEOTIDE SEQUENCE [LARGE SCALE GENOMIC DNA]</scope>
    <source>
        <strain evidence="2">CM1030</strain>
        <tissue evidence="2">Blood</tissue>
    </source>
</reference>
<organism evidence="2 3">
    <name type="scientific">Cirrhinus mrigala</name>
    <name type="common">Mrigala</name>
    <dbReference type="NCBI Taxonomy" id="683832"/>
    <lineage>
        <taxon>Eukaryota</taxon>
        <taxon>Metazoa</taxon>
        <taxon>Chordata</taxon>
        <taxon>Craniata</taxon>
        <taxon>Vertebrata</taxon>
        <taxon>Euteleostomi</taxon>
        <taxon>Actinopterygii</taxon>
        <taxon>Neopterygii</taxon>
        <taxon>Teleostei</taxon>
        <taxon>Ostariophysi</taxon>
        <taxon>Cypriniformes</taxon>
        <taxon>Cyprinidae</taxon>
        <taxon>Labeoninae</taxon>
        <taxon>Labeonini</taxon>
        <taxon>Cirrhinus</taxon>
    </lineage>
</organism>
<sequence length="50" mass="5523">IFGAVGAPSSSFQTRRALCSHGDGPGHCVQQYPRLRPEYRGRHGPQRHHG</sequence>